<evidence type="ECO:0000313" key="7">
    <source>
        <dbReference type="EMBL" id="MXP19990.1"/>
    </source>
</evidence>
<reference evidence="7 8" key="1">
    <citation type="submission" date="2019-11" db="EMBL/GenBank/DDBJ databases">
        <title>Gordonia sp. nov., a novel actinobacterium isolated from mangrove soil in Hainan.</title>
        <authorList>
            <person name="Huang X."/>
            <person name="Xie Y."/>
            <person name="Chu X."/>
            <person name="Xiao K."/>
        </authorList>
    </citation>
    <scope>NUCLEOTIDE SEQUENCE [LARGE SCALE GENOMIC DNA]</scope>
    <source>
        <strain evidence="7 8">HNM0687</strain>
    </source>
</reference>
<dbReference type="PRINTS" id="PR00455">
    <property type="entry name" value="HTHTETR"/>
</dbReference>
<dbReference type="InterPro" id="IPR009057">
    <property type="entry name" value="Homeodomain-like_sf"/>
</dbReference>
<evidence type="ECO:0000313" key="8">
    <source>
        <dbReference type="Proteomes" id="UP000475545"/>
    </source>
</evidence>
<name>A0A6L7GJ48_9ACTN</name>
<dbReference type="PROSITE" id="PS50977">
    <property type="entry name" value="HTH_TETR_2"/>
    <property type="match status" value="1"/>
</dbReference>
<evidence type="ECO:0000256" key="5">
    <source>
        <dbReference type="SAM" id="MobiDB-lite"/>
    </source>
</evidence>
<evidence type="ECO:0000256" key="2">
    <source>
        <dbReference type="ARBA" id="ARBA00023125"/>
    </source>
</evidence>
<evidence type="ECO:0000259" key="6">
    <source>
        <dbReference type="PROSITE" id="PS50977"/>
    </source>
</evidence>
<dbReference type="SUPFAM" id="SSF48498">
    <property type="entry name" value="Tetracyclin repressor-like, C-terminal domain"/>
    <property type="match status" value="1"/>
</dbReference>
<feature type="region of interest" description="Disordered" evidence="5">
    <location>
        <begin position="1"/>
        <end position="45"/>
    </location>
</feature>
<dbReference type="InterPro" id="IPR001647">
    <property type="entry name" value="HTH_TetR"/>
</dbReference>
<proteinExistence type="predicted"/>
<keyword evidence="2 4" id="KW-0238">DNA-binding</keyword>
<feature type="domain" description="HTH tetR-type" evidence="6">
    <location>
        <begin position="44"/>
        <end position="104"/>
    </location>
</feature>
<dbReference type="GO" id="GO:0003677">
    <property type="term" value="F:DNA binding"/>
    <property type="evidence" value="ECO:0007669"/>
    <property type="project" value="UniProtKB-UniRule"/>
</dbReference>
<protein>
    <submittedName>
        <fullName evidence="7">TetR family transcriptional regulator</fullName>
    </submittedName>
</protein>
<dbReference type="Pfam" id="PF00440">
    <property type="entry name" value="TetR_N"/>
    <property type="match status" value="1"/>
</dbReference>
<dbReference type="InterPro" id="IPR036271">
    <property type="entry name" value="Tet_transcr_reg_TetR-rel_C_sf"/>
</dbReference>
<dbReference type="PANTHER" id="PTHR47506:SF1">
    <property type="entry name" value="HTH-TYPE TRANSCRIPTIONAL REGULATOR YJDC"/>
    <property type="match status" value="1"/>
</dbReference>
<organism evidence="7 8">
    <name type="scientific">Gordonia mangrovi</name>
    <dbReference type="NCBI Taxonomy" id="2665643"/>
    <lineage>
        <taxon>Bacteria</taxon>
        <taxon>Bacillati</taxon>
        <taxon>Actinomycetota</taxon>
        <taxon>Actinomycetes</taxon>
        <taxon>Mycobacteriales</taxon>
        <taxon>Gordoniaceae</taxon>
        <taxon>Gordonia</taxon>
    </lineage>
</organism>
<keyword evidence="8" id="KW-1185">Reference proteome</keyword>
<sequence>MCGHVSPAEEVGRHERSRMTRPSDVAAVPPTRKRRGRPSKSNSAETRANLIESARKLFAENGYDRAAVSEVCRGAEIVPSAFYHYFPDKESLYEAVFDASITKVWDVLQDSIRDKSTAREALAAFVNAADRAGETLPHFPEFLTALPLEASRNPRFRRLVDHRTELQRRSFERIAEIGTRNAEFPDDLDTDELAEHLRFTVMGWLLERNLSSHGSARTDVDGLLRLLRLTT</sequence>
<dbReference type="Gene3D" id="1.10.357.10">
    <property type="entry name" value="Tetracycline Repressor, domain 2"/>
    <property type="match status" value="1"/>
</dbReference>
<dbReference type="PANTHER" id="PTHR47506">
    <property type="entry name" value="TRANSCRIPTIONAL REGULATORY PROTEIN"/>
    <property type="match status" value="1"/>
</dbReference>
<feature type="DNA-binding region" description="H-T-H motif" evidence="4">
    <location>
        <begin position="67"/>
        <end position="86"/>
    </location>
</feature>
<accession>A0A6L7GJ48</accession>
<evidence type="ECO:0000256" key="3">
    <source>
        <dbReference type="ARBA" id="ARBA00023163"/>
    </source>
</evidence>
<dbReference type="AlphaFoldDB" id="A0A6L7GJ48"/>
<dbReference type="EMBL" id="WMBR01000001">
    <property type="protein sequence ID" value="MXP19990.1"/>
    <property type="molecule type" value="Genomic_DNA"/>
</dbReference>
<gene>
    <name evidence="7" type="ORF">GIY30_01235</name>
</gene>
<evidence type="ECO:0000256" key="4">
    <source>
        <dbReference type="PROSITE-ProRule" id="PRU00335"/>
    </source>
</evidence>
<keyword evidence="1" id="KW-0805">Transcription regulation</keyword>
<comment type="caution">
    <text evidence="7">The sequence shown here is derived from an EMBL/GenBank/DDBJ whole genome shotgun (WGS) entry which is preliminary data.</text>
</comment>
<dbReference type="Proteomes" id="UP000475545">
    <property type="component" value="Unassembled WGS sequence"/>
</dbReference>
<evidence type="ECO:0000256" key="1">
    <source>
        <dbReference type="ARBA" id="ARBA00023015"/>
    </source>
</evidence>
<keyword evidence="3" id="KW-0804">Transcription</keyword>
<dbReference type="SUPFAM" id="SSF46689">
    <property type="entry name" value="Homeodomain-like"/>
    <property type="match status" value="1"/>
</dbReference>